<name>A0ABT9MWE2_9ACTN</name>
<reference evidence="1 2" key="1">
    <citation type="submission" date="2023-07" db="EMBL/GenBank/DDBJ databases">
        <title>Sequencing the genomes of 1000 actinobacteria strains.</title>
        <authorList>
            <person name="Klenk H.-P."/>
        </authorList>
    </citation>
    <scope>NUCLEOTIDE SEQUENCE [LARGE SCALE GENOMIC DNA]</scope>
    <source>
        <strain evidence="1 2">DSM 44710</strain>
    </source>
</reference>
<sequence length="245" mass="26258">MLAEWRDDLMAGYLTLTDEVPDDALLNFEAASLPVVAALVLDPGFDEELIPAVAAYLGETLLRTAGGRWEWDEAPLAVPGDGLGLEPVAPMTLIDQVRDAGDASPLTSVHEEWAAAVAGAGARPEKEETDLDWVSPAETAAALSAWAAARRDRFGDPTPESLDRVEDAVRGAPGDRALFEDAVRHVGEVFRRGHGGRWTIDSAGPVDADTVYLRLVGPSRARVTPALLLAASREQPGHLRRYYAS</sequence>
<evidence type="ECO:0000313" key="1">
    <source>
        <dbReference type="EMBL" id="MDP9795321.1"/>
    </source>
</evidence>
<organism evidence="1 2">
    <name type="scientific">Catenuloplanes nepalensis</name>
    <dbReference type="NCBI Taxonomy" id="587533"/>
    <lineage>
        <taxon>Bacteria</taxon>
        <taxon>Bacillati</taxon>
        <taxon>Actinomycetota</taxon>
        <taxon>Actinomycetes</taxon>
        <taxon>Micromonosporales</taxon>
        <taxon>Micromonosporaceae</taxon>
        <taxon>Catenuloplanes</taxon>
    </lineage>
</organism>
<dbReference type="RefSeq" id="WP_306831038.1">
    <property type="nucleotide sequence ID" value="NZ_JAUSRA010000001.1"/>
</dbReference>
<protein>
    <submittedName>
        <fullName evidence="1">Uncharacterized protein</fullName>
    </submittedName>
</protein>
<keyword evidence="2" id="KW-1185">Reference proteome</keyword>
<evidence type="ECO:0000313" key="2">
    <source>
        <dbReference type="Proteomes" id="UP001240984"/>
    </source>
</evidence>
<dbReference type="Proteomes" id="UP001240984">
    <property type="component" value="Unassembled WGS sequence"/>
</dbReference>
<comment type="caution">
    <text evidence="1">The sequence shown here is derived from an EMBL/GenBank/DDBJ whole genome shotgun (WGS) entry which is preliminary data.</text>
</comment>
<proteinExistence type="predicted"/>
<accession>A0ABT9MWE2</accession>
<dbReference type="EMBL" id="JAUSRA010000001">
    <property type="protein sequence ID" value="MDP9795321.1"/>
    <property type="molecule type" value="Genomic_DNA"/>
</dbReference>
<gene>
    <name evidence="1" type="ORF">J2S43_003833</name>
</gene>